<comment type="caution">
    <text evidence="1">The sequence shown here is derived from an EMBL/GenBank/DDBJ whole genome shotgun (WGS) entry which is preliminary data.</text>
</comment>
<dbReference type="AlphaFoldDB" id="A0A3M2LLA1"/>
<dbReference type="RefSeq" id="WP_122198506.1">
    <property type="nucleotide sequence ID" value="NZ_JBHSKC010000048.1"/>
</dbReference>
<protein>
    <submittedName>
        <fullName evidence="1">Uncharacterized protein</fullName>
    </submittedName>
</protein>
<dbReference type="Proteomes" id="UP000282674">
    <property type="component" value="Unassembled WGS sequence"/>
</dbReference>
<dbReference type="OrthoDB" id="3344388at2"/>
<gene>
    <name evidence="1" type="ORF">EBO15_33585</name>
</gene>
<accession>A0A3M2LLA1</accession>
<proteinExistence type="predicted"/>
<evidence type="ECO:0000313" key="2">
    <source>
        <dbReference type="Proteomes" id="UP000282674"/>
    </source>
</evidence>
<name>A0A3M2LLA1_9ACTN</name>
<evidence type="ECO:0000313" key="1">
    <source>
        <dbReference type="EMBL" id="RMI38207.1"/>
    </source>
</evidence>
<organism evidence="1 2">
    <name type="scientific">Actinomadura harenae</name>
    <dbReference type="NCBI Taxonomy" id="2483351"/>
    <lineage>
        <taxon>Bacteria</taxon>
        <taxon>Bacillati</taxon>
        <taxon>Actinomycetota</taxon>
        <taxon>Actinomycetes</taxon>
        <taxon>Streptosporangiales</taxon>
        <taxon>Thermomonosporaceae</taxon>
        <taxon>Actinomadura</taxon>
    </lineage>
</organism>
<keyword evidence="2" id="KW-1185">Reference proteome</keyword>
<reference evidence="1 2" key="1">
    <citation type="submission" date="2018-10" db="EMBL/GenBank/DDBJ databases">
        <title>Isolation from soil.</title>
        <authorList>
            <person name="Hu J."/>
        </authorList>
    </citation>
    <scope>NUCLEOTIDE SEQUENCE [LARGE SCALE GENOMIC DNA]</scope>
    <source>
        <strain evidence="1 2">NEAU-Ht49</strain>
    </source>
</reference>
<sequence length="813" mass="87842">MTTVSVAWAAYGKPAKSAGDYQIMASGGPVLDAGDLTVILSWFALGNPPPERTGPGALPWAAVSVVQKDGQHYVGVATYRWSAEHDRAGRPIMSSLHFFLPYELLRERGVSYRAFLGAVTDVELPPPGTDLLIELDAMEPEETVGVIERLGRDRVERAAAMLLDGPVTVTASGNVSFADRLAFIDAVAALLPYGWRTRFAAGTWFDGGGSRIGLAFSRRDRPGSTELRWPAPARPQAGGSGEAYLAWLEELMGRHGRSLAWVVDELAGVGEPFADRPPADAVQVLRDLGWPTALLLAARAGEAVAGDLAALFQGGRYGEVAKADAEFLFDRLVELATADDLGLVERLWKRFGGRPETLIRGTRSLLWRPEPDPAIRGRAHLAERLGFGAEFVAGVIRPLRGDFVGTDACAAAAQLVHMDAPEDAPRVPAALAENAPVLAELLVQVARSDGDHGGWLRALTPVAAESLLTPFRQIWSGDVSAAQVTELAGHGRLCVFALVRMASALGRLEHLLPALAAWIDHDSTAGWKTWLGTLSPEKPRGQGALDALACHLGAAPRHLAHAARPGYIEGFRDVRRALPATPAADTLAAHLTTFTWAAEPALTAGVVAVAAEFPRHARLVRVLLAGRAASTRLTGDENYRHWRGKVHPHHPELFEEEIVTILGDLPANADPEATGDLCALALLEGNRPEEVAALLLKAGRAPDDRFVLRLLLRTRHALIGHRMPEKNARDNVILLANALMRGLSAEAAARFRHSACARSAADMRFQFDLILMLSQDPRHRNRVVLDEEAAGRLRFLTGSLLHVVGRPSRFWRR</sequence>
<dbReference type="EMBL" id="RFFG01000090">
    <property type="protein sequence ID" value="RMI38207.1"/>
    <property type="molecule type" value="Genomic_DNA"/>
</dbReference>